<feature type="domain" description="Aminotransferase class I/classII large" evidence="6">
    <location>
        <begin position="64"/>
        <end position="384"/>
    </location>
</feature>
<evidence type="ECO:0000259" key="6">
    <source>
        <dbReference type="Pfam" id="PF00155"/>
    </source>
</evidence>
<dbReference type="InterPro" id="IPR015424">
    <property type="entry name" value="PyrdxlP-dep_Trfase"/>
</dbReference>
<dbReference type="InterPro" id="IPR004839">
    <property type="entry name" value="Aminotransferase_I/II_large"/>
</dbReference>
<dbReference type="Proteomes" id="UP000198304">
    <property type="component" value="Unassembled WGS sequence"/>
</dbReference>
<evidence type="ECO:0000256" key="2">
    <source>
        <dbReference type="ARBA" id="ARBA00012224"/>
    </source>
</evidence>
<keyword evidence="8" id="KW-1185">Reference proteome</keyword>
<evidence type="ECO:0000256" key="5">
    <source>
        <dbReference type="ARBA" id="ARBA00037974"/>
    </source>
</evidence>
<dbReference type="AlphaFoldDB" id="A0A239A7Z7"/>
<gene>
    <name evidence="7" type="ORF">SAMN05446037_1001395</name>
</gene>
<evidence type="ECO:0000256" key="1">
    <source>
        <dbReference type="ARBA" id="ARBA00001933"/>
    </source>
</evidence>
<dbReference type="EC" id="4.4.1.13" evidence="2"/>
<dbReference type="NCBIfam" id="TIGR04350">
    <property type="entry name" value="C_S_lyase_PatB"/>
    <property type="match status" value="1"/>
</dbReference>
<dbReference type="InterPro" id="IPR051798">
    <property type="entry name" value="Class-II_PLP-Dep_Aminotrans"/>
</dbReference>
<dbReference type="GO" id="GO:0030170">
    <property type="term" value="F:pyridoxal phosphate binding"/>
    <property type="evidence" value="ECO:0007669"/>
    <property type="project" value="InterPro"/>
</dbReference>
<organism evidence="7 8">
    <name type="scientific">Anaerovirgula multivorans</name>
    <dbReference type="NCBI Taxonomy" id="312168"/>
    <lineage>
        <taxon>Bacteria</taxon>
        <taxon>Bacillati</taxon>
        <taxon>Bacillota</taxon>
        <taxon>Clostridia</taxon>
        <taxon>Peptostreptococcales</taxon>
        <taxon>Natronincolaceae</taxon>
        <taxon>Anaerovirgula</taxon>
    </lineage>
</organism>
<protein>
    <recommendedName>
        <fullName evidence="2">cysteine-S-conjugate beta-lyase</fullName>
        <ecNumber evidence="2">4.4.1.13</ecNumber>
    </recommendedName>
</protein>
<dbReference type="RefSeq" id="WP_089281168.1">
    <property type="nucleotide sequence ID" value="NZ_FZOJ01000001.1"/>
</dbReference>
<dbReference type="PANTHER" id="PTHR43525">
    <property type="entry name" value="PROTEIN MALY"/>
    <property type="match status" value="1"/>
</dbReference>
<dbReference type="GO" id="GO:0047804">
    <property type="term" value="F:cysteine-S-conjugate beta-lyase activity"/>
    <property type="evidence" value="ECO:0007669"/>
    <property type="project" value="UniProtKB-EC"/>
</dbReference>
<evidence type="ECO:0000256" key="3">
    <source>
        <dbReference type="ARBA" id="ARBA00022898"/>
    </source>
</evidence>
<dbReference type="EMBL" id="FZOJ01000001">
    <property type="protein sequence ID" value="SNR91562.1"/>
    <property type="molecule type" value="Genomic_DNA"/>
</dbReference>
<dbReference type="InterPro" id="IPR015422">
    <property type="entry name" value="PyrdxlP-dep_Trfase_small"/>
</dbReference>
<dbReference type="InterPro" id="IPR027619">
    <property type="entry name" value="C-S_lyase_PatB-like"/>
</dbReference>
<evidence type="ECO:0000256" key="4">
    <source>
        <dbReference type="ARBA" id="ARBA00023239"/>
    </source>
</evidence>
<evidence type="ECO:0000313" key="8">
    <source>
        <dbReference type="Proteomes" id="UP000198304"/>
    </source>
</evidence>
<dbReference type="OrthoDB" id="9802872at2"/>
<comment type="cofactor">
    <cofactor evidence="1">
        <name>pyridoxal 5'-phosphate</name>
        <dbReference type="ChEBI" id="CHEBI:597326"/>
    </cofactor>
</comment>
<comment type="similarity">
    <text evidence="5">Belongs to the class-II pyridoxal-phosphate-dependent aminotransferase family. MalY/PatB cystathionine beta-lyase subfamily.</text>
</comment>
<dbReference type="SUPFAM" id="SSF53383">
    <property type="entry name" value="PLP-dependent transferases"/>
    <property type="match status" value="1"/>
</dbReference>
<dbReference type="Pfam" id="PF00155">
    <property type="entry name" value="Aminotran_1_2"/>
    <property type="match status" value="1"/>
</dbReference>
<dbReference type="CDD" id="cd00609">
    <property type="entry name" value="AAT_like"/>
    <property type="match status" value="1"/>
</dbReference>
<sequence length="398" mass="45661">MKYNFDEVVSRVNTGSLKWDGIEERLGIKEKGLLPMWVADMDLRSPQPVLDVIRKKLEHGILGYAGGYDEYFEAIINWMKHRHQWEIEKEWIVFGGNLVSVLSRIIRTFTNPGDKIIVQSPVFPTFYHIIEDNGRHVVNNPLKFNREKYEINFDDLEKKFDSKVKLMLLCSPHNPVGRVWNQNELARLGELCIKNNVIIVSDEIHAETVFKGHNHIPFGSISKAFSQNSIICTSPHKAFNMAGLEISNTIIPNEQLRRSFKNMLASDGINKPNLLGISALIAAYTECEKWLDEVVNYCEGNYQFLCKYLKDHIPEIEVIKMEGTYLVWLNCKKLNLKDKDLEERLIKKGKLLLSQGYTFGEGGSGFVRMNIACARSTLEEALVRFQSAIKMNDSSQNE</sequence>
<keyword evidence="3" id="KW-0663">Pyridoxal phosphate</keyword>
<evidence type="ECO:0000313" key="7">
    <source>
        <dbReference type="EMBL" id="SNR91562.1"/>
    </source>
</evidence>
<dbReference type="PANTHER" id="PTHR43525:SF1">
    <property type="entry name" value="PROTEIN MALY"/>
    <property type="match status" value="1"/>
</dbReference>
<keyword evidence="4 7" id="KW-0456">Lyase</keyword>
<reference evidence="7 8" key="1">
    <citation type="submission" date="2017-06" db="EMBL/GenBank/DDBJ databases">
        <authorList>
            <person name="Kim H.J."/>
            <person name="Triplett B.A."/>
        </authorList>
    </citation>
    <scope>NUCLEOTIDE SEQUENCE [LARGE SCALE GENOMIC DNA]</scope>
    <source>
        <strain evidence="7 8">SCA</strain>
    </source>
</reference>
<dbReference type="InterPro" id="IPR015421">
    <property type="entry name" value="PyrdxlP-dep_Trfase_major"/>
</dbReference>
<dbReference type="Gene3D" id="3.40.640.10">
    <property type="entry name" value="Type I PLP-dependent aspartate aminotransferase-like (Major domain)"/>
    <property type="match status" value="1"/>
</dbReference>
<dbReference type="Gene3D" id="3.90.1150.10">
    <property type="entry name" value="Aspartate Aminotransferase, domain 1"/>
    <property type="match status" value="1"/>
</dbReference>
<proteinExistence type="inferred from homology"/>
<accession>A0A239A7Z7</accession>
<name>A0A239A7Z7_9FIRM</name>